<gene>
    <name evidence="2" type="ORF">QRB35_22200</name>
</gene>
<dbReference type="InterPro" id="IPR029061">
    <property type="entry name" value="THDP-binding"/>
</dbReference>
<dbReference type="Pfam" id="PF03894">
    <property type="entry name" value="XFP"/>
    <property type="match status" value="1"/>
</dbReference>
<dbReference type="PANTHER" id="PTHR31273">
    <property type="entry name" value="PHOSPHOKETOLASE-RELATED"/>
    <property type="match status" value="1"/>
</dbReference>
<dbReference type="InterPro" id="IPR005593">
    <property type="entry name" value="Xul5P/Fru6P_PKetolase"/>
</dbReference>
<comment type="caution">
    <text evidence="2">The sequence shown here is derived from an EMBL/GenBank/DDBJ whole genome shotgun (WGS) entry which is preliminary data.</text>
</comment>
<dbReference type="InterPro" id="IPR018970">
    <property type="entry name" value="Xul5P/Fru6P_PKetolase_N"/>
</dbReference>
<dbReference type="Proteomes" id="UP001529272">
    <property type="component" value="Unassembled WGS sequence"/>
</dbReference>
<name>A0ABT7P616_MYCIT</name>
<dbReference type="EMBL" id="JASZZX010000025">
    <property type="protein sequence ID" value="MDM3928726.1"/>
    <property type="molecule type" value="Genomic_DNA"/>
</dbReference>
<accession>A0ABT7P616</accession>
<keyword evidence="3" id="KW-1185">Reference proteome</keyword>
<dbReference type="InterPro" id="IPR009014">
    <property type="entry name" value="Transketo_C/PFOR_II"/>
</dbReference>
<proteinExistence type="predicted"/>
<evidence type="ECO:0000313" key="2">
    <source>
        <dbReference type="EMBL" id="MDM3928726.1"/>
    </source>
</evidence>
<dbReference type="PANTHER" id="PTHR31273:SF0">
    <property type="entry name" value="PHOSPHOKETOLASE-RELATED"/>
    <property type="match status" value="1"/>
</dbReference>
<reference evidence="2" key="2">
    <citation type="submission" date="2023-06" db="EMBL/GenBank/DDBJ databases">
        <authorList>
            <person name="Spilker T."/>
        </authorList>
    </citation>
    <scope>NUCLEOTIDE SEQUENCE</scope>
    <source>
        <strain evidence="2">FLAC1071</strain>
    </source>
</reference>
<evidence type="ECO:0000313" key="3">
    <source>
        <dbReference type="Proteomes" id="UP001529272"/>
    </source>
</evidence>
<dbReference type="SUPFAM" id="SSF52518">
    <property type="entry name" value="Thiamin diphosphate-binding fold (THDP-binding)"/>
    <property type="match status" value="2"/>
</dbReference>
<dbReference type="RefSeq" id="WP_083533521.1">
    <property type="nucleotide sequence ID" value="NZ_CP012886.2"/>
</dbReference>
<organism evidence="2 3">
    <name type="scientific">Mycobacterium intracellulare subsp. chimaera</name>
    <dbReference type="NCBI Taxonomy" id="222805"/>
    <lineage>
        <taxon>Bacteria</taxon>
        <taxon>Bacillati</taxon>
        <taxon>Actinomycetota</taxon>
        <taxon>Actinomycetes</taxon>
        <taxon>Mycobacteriales</taxon>
        <taxon>Mycobacteriaceae</taxon>
        <taxon>Mycobacterium</taxon>
        <taxon>Mycobacterium avium complex (MAC)</taxon>
    </lineage>
</organism>
<dbReference type="Pfam" id="PF09364">
    <property type="entry name" value="XFP_N"/>
    <property type="match status" value="1"/>
</dbReference>
<evidence type="ECO:0000259" key="1">
    <source>
        <dbReference type="Pfam" id="PF09364"/>
    </source>
</evidence>
<dbReference type="Gene3D" id="3.40.50.920">
    <property type="match status" value="1"/>
</dbReference>
<reference evidence="2" key="1">
    <citation type="submission" date="2023-06" db="EMBL/GenBank/DDBJ databases">
        <title>Itaconate inhibition of nontuberculous mycobacteria.</title>
        <authorList>
            <person name="Breen P."/>
            <person name="Zimbric M."/>
            <person name="Caverly L."/>
        </authorList>
    </citation>
    <scope>NUCLEOTIDE SEQUENCE</scope>
    <source>
        <strain evidence="2">FLAC1071</strain>
    </source>
</reference>
<dbReference type="Gene3D" id="3.40.50.970">
    <property type="match status" value="2"/>
</dbReference>
<sequence length="691" mass="71117">MNSTQPGENPEVLADRYWRSVCALASCHLLGTTWPPPGVPQRGRLVGHWGCNPGIGWITAHLASHWSSEQPLLMVVGTGHASSFVFAHNALQTRADPAAITAAAARYGQPHGDPAELVGQPNVPYLGGELGPALAVSQGLAAAGAAPLVACVIGDAECETPAALAAFAHADVLLERGTIPWLPVINANGFGMGGPAHFTAEKLQRILDGFGYEVFCSNHTAPSASRAAHEAVTAAGQGRRVVWVSVTEKGWPAPEFVDGERYRGAAAHRAPPGWRAAGPDASALSQWFDAIGLAGLFSGEGLLDEQVAQLARRVVFDVPGSPAAQPAQVPEDAADAVSRAVRPGWCAPVTAADEQLAACRALVLSPDEALSNRLTRCAAAGQLVEVLSEETCAAWAWGSVEAGRPAVFATYEAFAPLAGSVVAQYAKMLVARPARAIPALVVLATSLSWANSPTHQNTDLTGILAARGLPHVSVVYPVGAQSAARRIAAIARARVNGVALVLCSKQRLLDPPDPGGAVVRYRVTGAPPAQALVIAVGDVCVTEALAAAAIAADAGVGVAVIAVVELSAAAQPLARAAAFEGAVPTVAVACCAPDYVAGVLWGALQRFFPVHGYRERWGATAWETLRANRLDRVSVLEDLAGQGVVIAPAVIERAARIVGDGLCVGADLAGVIDFAVPLIEIYGGGVDGGRA</sequence>
<protein>
    <recommendedName>
        <fullName evidence="1">Xylulose 5-phosphate/Fructose 6-phosphate phosphoketolase N-terminal domain-containing protein</fullName>
    </recommendedName>
</protein>
<feature type="domain" description="Xylulose 5-phosphate/Fructose 6-phosphate phosphoketolase N-terminal" evidence="1">
    <location>
        <begin position="43"/>
        <end position="311"/>
    </location>
</feature>